<proteinExistence type="inferred from homology"/>
<comment type="function">
    <text evidence="10 11">Catalyzes the prenylation of para-hydroxybenzoate (PHB) with an all-trans polyprenyl group. Mediates the second step in the final reaction sequence of coenzyme Q (CoQ) biosynthesis, which is the condensation of the polyisoprenoid side chain with PHB, generating the first membrane-bound Q intermediate.</text>
</comment>
<comment type="subcellular location">
    <subcellularLocation>
        <location evidence="2 11">Mitochondrion inner membrane</location>
        <topology evidence="2 11">Multi-pass membrane protein</topology>
        <orientation evidence="2 11">Matrix side</orientation>
    </subcellularLocation>
</comment>
<dbReference type="EC" id="2.5.1.39" evidence="11"/>
<comment type="similarity">
    <text evidence="4 11">Belongs to the UbiA prenyltransferase family.</text>
</comment>
<dbReference type="InterPro" id="IPR006370">
    <property type="entry name" value="HB_polyprenyltransferase-like"/>
</dbReference>
<accession>A0A6A6FAH7</accession>
<dbReference type="InterPro" id="IPR030470">
    <property type="entry name" value="UbiA_prenylTrfase_CS"/>
</dbReference>
<dbReference type="PANTHER" id="PTHR11048:SF28">
    <property type="entry name" value="4-HYDROXYBENZOATE POLYPRENYLTRANSFERASE, MITOCHONDRIAL"/>
    <property type="match status" value="1"/>
</dbReference>
<feature type="region of interest" description="Disordered" evidence="12">
    <location>
        <begin position="35"/>
        <end position="61"/>
    </location>
</feature>
<dbReference type="PROSITE" id="PS00943">
    <property type="entry name" value="UBIA"/>
    <property type="match status" value="1"/>
</dbReference>
<dbReference type="InterPro" id="IPR044878">
    <property type="entry name" value="UbiA_sf"/>
</dbReference>
<evidence type="ECO:0000256" key="10">
    <source>
        <dbReference type="ARBA" id="ARBA00058997"/>
    </source>
</evidence>
<evidence type="ECO:0000313" key="13">
    <source>
        <dbReference type="EMBL" id="KAF2210406.1"/>
    </source>
</evidence>
<keyword evidence="14" id="KW-1185">Reference proteome</keyword>
<keyword evidence="11" id="KW-0831">Ubiquinone biosynthesis</keyword>
<dbReference type="Pfam" id="PF01040">
    <property type="entry name" value="UbiA"/>
    <property type="match status" value="1"/>
</dbReference>
<dbReference type="GO" id="GO:0008412">
    <property type="term" value="F:4-hydroxybenzoate polyprenyltransferase activity"/>
    <property type="evidence" value="ECO:0007669"/>
    <property type="project" value="UniProtKB-EC"/>
</dbReference>
<dbReference type="CDD" id="cd13959">
    <property type="entry name" value="PT_UbiA_COQ2"/>
    <property type="match status" value="1"/>
</dbReference>
<evidence type="ECO:0000313" key="14">
    <source>
        <dbReference type="Proteomes" id="UP000799539"/>
    </source>
</evidence>
<keyword evidence="11" id="KW-0414">Isoprene biosynthesis</keyword>
<feature type="transmembrane region" description="Helical" evidence="11">
    <location>
        <begin position="273"/>
        <end position="299"/>
    </location>
</feature>
<dbReference type="Gene3D" id="1.20.120.1780">
    <property type="entry name" value="UbiA prenyltransferase"/>
    <property type="match status" value="1"/>
</dbReference>
<dbReference type="InterPro" id="IPR039653">
    <property type="entry name" value="Prenyltransferase"/>
</dbReference>
<comment type="catalytic activity">
    <reaction evidence="9 11">
        <text>an all-trans-polyprenyl diphosphate + 4-hydroxybenzoate = a 4-hydroxy-3-(all-trans-polyprenyl)benzoate + diphosphate</text>
        <dbReference type="Rhea" id="RHEA:44504"/>
        <dbReference type="Rhea" id="RHEA-COMP:9514"/>
        <dbReference type="Rhea" id="RHEA-COMP:9564"/>
        <dbReference type="ChEBI" id="CHEBI:17879"/>
        <dbReference type="ChEBI" id="CHEBI:33019"/>
        <dbReference type="ChEBI" id="CHEBI:58914"/>
        <dbReference type="ChEBI" id="CHEBI:78396"/>
        <dbReference type="EC" id="2.5.1.39"/>
    </reaction>
</comment>
<dbReference type="FunFam" id="1.10.357.140:FF:000003">
    <property type="entry name" value="4-hydroxybenzoate polyprenyltransferase, mitochondrial"/>
    <property type="match status" value="1"/>
</dbReference>
<dbReference type="HAMAP" id="MF_01635">
    <property type="entry name" value="UbiA"/>
    <property type="match status" value="1"/>
</dbReference>
<dbReference type="UniPathway" id="UPA00213"/>
<dbReference type="GO" id="GO:0005743">
    <property type="term" value="C:mitochondrial inner membrane"/>
    <property type="evidence" value="ECO:0007669"/>
    <property type="project" value="UniProtKB-SubCell"/>
</dbReference>
<sequence>MAAPLRASSLVCRATPFTPHACRLSSIGCRRWTATLTPRSSSPPSTRRSHRPARTSTSIPLPHKRELRFQHTVSLPATPPTGSTPDIALQPYKPPTTGLLSYFPRSWVPYAELIRLDKPAGTYYLFLPCLFSTLMAAPLTNPVIPPIAVLYTTGLFFTGALIMRGAGCTVNDLWDRNLDPHVARTRLRPIARGAITVRQAIPYLGMQLFAGLALLLQFPLVCLFYGVPSLLLVATYPLAKRVTNYPQAVLGLTFSWGAMMGFPALGIDLLSDATALTAAACLYGSCVAWTIVYDMIYAYQDIRDDAKAGIKSIALAQEKNAKLFLSAVSAIQVGLLAGAGVAIGAGPVYFLGTVAGTAATSVYMIRRVNLNDVEDAAYWFFKGAWKWTGGIITLGLTGEYLCHYFGLYDRAERELVEAAPLAVMPPRA</sequence>
<protein>
    <recommendedName>
        <fullName evidence="11">4-hydroxybenzoate polyprenyltransferase, mitochondrial</fullName>
        <shortName evidence="11">4-HB polyprenyltransferase</shortName>
        <ecNumber evidence="11">2.5.1.39</ecNumber>
    </recommendedName>
    <alternativeName>
        <fullName evidence="11">Para-hydroxybenzoate--polyprenyltransferase</fullName>
        <shortName evidence="11">PHB:PPT</shortName>
        <shortName evidence="11">PHB:polyprenyltransferase</shortName>
    </alternativeName>
</protein>
<dbReference type="NCBIfam" id="TIGR01474">
    <property type="entry name" value="ubiA_proteo"/>
    <property type="match status" value="1"/>
</dbReference>
<evidence type="ECO:0000256" key="11">
    <source>
        <dbReference type="HAMAP-Rule" id="MF_03189"/>
    </source>
</evidence>
<keyword evidence="8 11" id="KW-0472">Membrane</keyword>
<evidence type="ECO:0000256" key="6">
    <source>
        <dbReference type="ARBA" id="ARBA00022692"/>
    </source>
</evidence>
<feature type="transmembrane region" description="Helical" evidence="11">
    <location>
        <begin position="320"/>
        <end position="342"/>
    </location>
</feature>
<evidence type="ECO:0000256" key="9">
    <source>
        <dbReference type="ARBA" id="ARBA00052313"/>
    </source>
</evidence>
<dbReference type="EMBL" id="ML992681">
    <property type="protein sequence ID" value="KAF2210406.1"/>
    <property type="molecule type" value="Genomic_DNA"/>
</dbReference>
<keyword evidence="6 11" id="KW-0812">Transmembrane</keyword>
<comment type="pathway">
    <text evidence="3">Secondary metabolite biosynthesis; terpenoid biosynthesis.</text>
</comment>
<feature type="transmembrane region" description="Helical" evidence="11">
    <location>
        <begin position="208"/>
        <end position="236"/>
    </location>
</feature>
<dbReference type="GO" id="GO:0006744">
    <property type="term" value="P:ubiquinone biosynthetic process"/>
    <property type="evidence" value="ECO:0007669"/>
    <property type="project" value="UniProtKB-UniRule"/>
</dbReference>
<evidence type="ECO:0000256" key="4">
    <source>
        <dbReference type="ARBA" id="ARBA00005985"/>
    </source>
</evidence>
<dbReference type="Proteomes" id="UP000799539">
    <property type="component" value="Unassembled WGS sequence"/>
</dbReference>
<dbReference type="InterPro" id="IPR000537">
    <property type="entry name" value="UbiA_prenyltransferase"/>
</dbReference>
<evidence type="ECO:0000256" key="3">
    <source>
        <dbReference type="ARBA" id="ARBA00004721"/>
    </source>
</evidence>
<reference evidence="13" key="1">
    <citation type="journal article" date="2020" name="Stud. Mycol.">
        <title>101 Dothideomycetes genomes: a test case for predicting lifestyles and emergence of pathogens.</title>
        <authorList>
            <person name="Haridas S."/>
            <person name="Albert R."/>
            <person name="Binder M."/>
            <person name="Bloem J."/>
            <person name="Labutti K."/>
            <person name="Salamov A."/>
            <person name="Andreopoulos B."/>
            <person name="Baker S."/>
            <person name="Barry K."/>
            <person name="Bills G."/>
            <person name="Bluhm B."/>
            <person name="Cannon C."/>
            <person name="Castanera R."/>
            <person name="Culley D."/>
            <person name="Daum C."/>
            <person name="Ezra D."/>
            <person name="Gonzalez J."/>
            <person name="Henrissat B."/>
            <person name="Kuo A."/>
            <person name="Liang C."/>
            <person name="Lipzen A."/>
            <person name="Lutzoni F."/>
            <person name="Magnuson J."/>
            <person name="Mondo S."/>
            <person name="Nolan M."/>
            <person name="Ohm R."/>
            <person name="Pangilinan J."/>
            <person name="Park H.-J."/>
            <person name="Ramirez L."/>
            <person name="Alfaro M."/>
            <person name="Sun H."/>
            <person name="Tritt A."/>
            <person name="Yoshinaga Y."/>
            <person name="Zwiers L.-H."/>
            <person name="Turgeon B."/>
            <person name="Goodwin S."/>
            <person name="Spatafora J."/>
            <person name="Crous P."/>
            <person name="Grigoriev I."/>
        </authorList>
    </citation>
    <scope>NUCLEOTIDE SEQUENCE</scope>
    <source>
        <strain evidence="13">SCOH1-5</strain>
    </source>
</reference>
<evidence type="ECO:0000256" key="7">
    <source>
        <dbReference type="ARBA" id="ARBA00022989"/>
    </source>
</evidence>
<evidence type="ECO:0000256" key="2">
    <source>
        <dbReference type="ARBA" id="ARBA00004292"/>
    </source>
</evidence>
<evidence type="ECO:0000256" key="5">
    <source>
        <dbReference type="ARBA" id="ARBA00022679"/>
    </source>
</evidence>
<organism evidence="13 14">
    <name type="scientific">Cercospora zeae-maydis SCOH1-5</name>
    <dbReference type="NCBI Taxonomy" id="717836"/>
    <lineage>
        <taxon>Eukaryota</taxon>
        <taxon>Fungi</taxon>
        <taxon>Dikarya</taxon>
        <taxon>Ascomycota</taxon>
        <taxon>Pezizomycotina</taxon>
        <taxon>Dothideomycetes</taxon>
        <taxon>Dothideomycetidae</taxon>
        <taxon>Mycosphaerellales</taxon>
        <taxon>Mycosphaerellaceae</taxon>
        <taxon>Cercospora</taxon>
    </lineage>
</organism>
<dbReference type="FunFam" id="1.20.120.1780:FF:000001">
    <property type="entry name" value="4-hydroxybenzoate octaprenyltransferase"/>
    <property type="match status" value="1"/>
</dbReference>
<evidence type="ECO:0000256" key="1">
    <source>
        <dbReference type="ARBA" id="ARBA00001946"/>
    </source>
</evidence>
<dbReference type="AlphaFoldDB" id="A0A6A6FAH7"/>
<feature type="transmembrane region" description="Helical" evidence="11">
    <location>
        <begin position="248"/>
        <end position="267"/>
    </location>
</feature>
<keyword evidence="11" id="KW-0999">Mitochondrion inner membrane</keyword>
<dbReference type="PANTHER" id="PTHR11048">
    <property type="entry name" value="PRENYLTRANSFERASES"/>
    <property type="match status" value="1"/>
</dbReference>
<dbReference type="GO" id="GO:0016114">
    <property type="term" value="P:terpenoid biosynthetic process"/>
    <property type="evidence" value="ECO:0007669"/>
    <property type="project" value="UniProtKB-UniPathway"/>
</dbReference>
<keyword evidence="5 11" id="KW-0808">Transferase</keyword>
<comment type="pathway">
    <text evidence="11">Cofactor biosynthesis; ubiquinone biosynthesis.</text>
</comment>
<dbReference type="Gene3D" id="1.10.357.140">
    <property type="entry name" value="UbiA prenyltransferase"/>
    <property type="match status" value="1"/>
</dbReference>
<dbReference type="UniPathway" id="UPA00232"/>
<keyword evidence="7 11" id="KW-1133">Transmembrane helix</keyword>
<evidence type="ECO:0000256" key="8">
    <source>
        <dbReference type="ARBA" id="ARBA00023136"/>
    </source>
</evidence>
<keyword evidence="11" id="KW-0496">Mitochondrion</keyword>
<evidence type="ECO:0000256" key="12">
    <source>
        <dbReference type="SAM" id="MobiDB-lite"/>
    </source>
</evidence>
<comment type="cofactor">
    <cofactor evidence="1 11">
        <name>Mg(2+)</name>
        <dbReference type="ChEBI" id="CHEBI:18420"/>
    </cofactor>
</comment>
<feature type="compositionally biased region" description="Low complexity" evidence="12">
    <location>
        <begin position="37"/>
        <end position="46"/>
    </location>
</feature>
<name>A0A6A6FAH7_9PEZI</name>
<gene>
    <name evidence="13" type="ORF">CERZMDRAFT_45246</name>
</gene>
<dbReference type="OrthoDB" id="18170at2759"/>